<sequence length="85" mass="9837">MTIVLTRTAEKQIEKLPQNLQNKLAKQFNFLKENSLHPSLRARKKSGSNEYEARIDLHYRFSYEVQEKTVIILAVGPHDEGLGKK</sequence>
<dbReference type="AlphaFoldDB" id="A0A1F5ZZE5"/>
<evidence type="ECO:0008006" key="4">
    <source>
        <dbReference type="Google" id="ProtNLM"/>
    </source>
</evidence>
<organism evidence="2 3">
    <name type="scientific">Candidatus Gottesmanbacteria bacterium RIFCSPHIGHO2_01_FULL_47_48</name>
    <dbReference type="NCBI Taxonomy" id="1798381"/>
    <lineage>
        <taxon>Bacteria</taxon>
        <taxon>Candidatus Gottesmaniibacteriota</taxon>
    </lineage>
</organism>
<dbReference type="Proteomes" id="UP000177871">
    <property type="component" value="Unassembled WGS sequence"/>
</dbReference>
<dbReference type="InterPro" id="IPR007712">
    <property type="entry name" value="RelE/ParE_toxin"/>
</dbReference>
<evidence type="ECO:0000313" key="2">
    <source>
        <dbReference type="EMBL" id="OGG17830.1"/>
    </source>
</evidence>
<dbReference type="Gene3D" id="3.30.2310.20">
    <property type="entry name" value="RelE-like"/>
    <property type="match status" value="1"/>
</dbReference>
<dbReference type="SUPFAM" id="SSF143011">
    <property type="entry name" value="RelE-like"/>
    <property type="match status" value="1"/>
</dbReference>
<proteinExistence type="predicted"/>
<comment type="caution">
    <text evidence="2">The sequence shown here is derived from an EMBL/GenBank/DDBJ whole genome shotgun (WGS) entry which is preliminary data.</text>
</comment>
<reference evidence="2 3" key="1">
    <citation type="journal article" date="2016" name="Nat. Commun.">
        <title>Thousands of microbial genomes shed light on interconnected biogeochemical processes in an aquifer system.</title>
        <authorList>
            <person name="Anantharaman K."/>
            <person name="Brown C.T."/>
            <person name="Hug L.A."/>
            <person name="Sharon I."/>
            <person name="Castelle C.J."/>
            <person name="Probst A.J."/>
            <person name="Thomas B.C."/>
            <person name="Singh A."/>
            <person name="Wilkins M.J."/>
            <person name="Karaoz U."/>
            <person name="Brodie E.L."/>
            <person name="Williams K.H."/>
            <person name="Hubbard S.S."/>
            <person name="Banfield J.F."/>
        </authorList>
    </citation>
    <scope>NUCLEOTIDE SEQUENCE [LARGE SCALE GENOMIC DNA]</scope>
</reference>
<keyword evidence="1" id="KW-1277">Toxin-antitoxin system</keyword>
<evidence type="ECO:0000313" key="3">
    <source>
        <dbReference type="Proteomes" id="UP000177871"/>
    </source>
</evidence>
<protein>
    <recommendedName>
        <fullName evidence="4">Addiction module toxin RelE</fullName>
    </recommendedName>
</protein>
<dbReference type="Pfam" id="PF05016">
    <property type="entry name" value="ParE_toxin"/>
    <property type="match status" value="1"/>
</dbReference>
<evidence type="ECO:0000256" key="1">
    <source>
        <dbReference type="ARBA" id="ARBA00022649"/>
    </source>
</evidence>
<gene>
    <name evidence="2" type="ORF">A2721_02295</name>
</gene>
<name>A0A1F5ZZE5_9BACT</name>
<dbReference type="InterPro" id="IPR035093">
    <property type="entry name" value="RelE/ParE_toxin_dom_sf"/>
</dbReference>
<dbReference type="STRING" id="1798381.A2721_02295"/>
<accession>A0A1F5ZZE5</accession>
<dbReference type="EMBL" id="MFJK01000016">
    <property type="protein sequence ID" value="OGG17830.1"/>
    <property type="molecule type" value="Genomic_DNA"/>
</dbReference>